<organism evidence="2 3">
    <name type="scientific">Cicer arietinum</name>
    <name type="common">Chickpea</name>
    <name type="synonym">Garbanzo</name>
    <dbReference type="NCBI Taxonomy" id="3827"/>
    <lineage>
        <taxon>Eukaryota</taxon>
        <taxon>Viridiplantae</taxon>
        <taxon>Streptophyta</taxon>
        <taxon>Embryophyta</taxon>
        <taxon>Tracheophyta</taxon>
        <taxon>Spermatophyta</taxon>
        <taxon>Magnoliopsida</taxon>
        <taxon>eudicotyledons</taxon>
        <taxon>Gunneridae</taxon>
        <taxon>Pentapetalae</taxon>
        <taxon>rosids</taxon>
        <taxon>fabids</taxon>
        <taxon>Fabales</taxon>
        <taxon>Fabaceae</taxon>
        <taxon>Papilionoideae</taxon>
        <taxon>50 kb inversion clade</taxon>
        <taxon>NPAAA clade</taxon>
        <taxon>Hologalegina</taxon>
        <taxon>IRL clade</taxon>
        <taxon>Cicereae</taxon>
        <taxon>Cicer</taxon>
    </lineage>
</organism>
<reference evidence="3" key="2">
    <citation type="submission" date="2025-08" db="UniProtKB">
        <authorList>
            <consortium name="RefSeq"/>
        </authorList>
    </citation>
    <scope>IDENTIFICATION</scope>
    <source>
        <tissue evidence="3">Etiolated seedlings</tissue>
    </source>
</reference>
<protein>
    <submittedName>
        <fullName evidence="3">Uncharacterized protein At5g65660-like</fullName>
    </submittedName>
</protein>
<dbReference type="OrthoDB" id="1936969at2759"/>
<keyword evidence="1" id="KW-1133">Transmembrane helix</keyword>
<evidence type="ECO:0000256" key="1">
    <source>
        <dbReference type="SAM" id="Phobius"/>
    </source>
</evidence>
<gene>
    <name evidence="3" type="primary">LOC101490293</name>
</gene>
<dbReference type="STRING" id="3827.A0A1S2Y8I7"/>
<proteinExistence type="predicted"/>
<feature type="transmembrane region" description="Helical" evidence="1">
    <location>
        <begin position="12"/>
        <end position="39"/>
    </location>
</feature>
<reference evidence="2" key="1">
    <citation type="journal article" date="2013" name="Nat. Biotechnol.">
        <title>Draft genome sequence of chickpea (Cicer arietinum) provides a resource for trait improvement.</title>
        <authorList>
            <person name="Varshney R.K."/>
            <person name="Song C."/>
            <person name="Saxena R.K."/>
            <person name="Azam S."/>
            <person name="Yu S."/>
            <person name="Sharpe A.G."/>
            <person name="Cannon S."/>
            <person name="Baek J."/>
            <person name="Rosen B.D."/>
            <person name="Tar'an B."/>
            <person name="Millan T."/>
            <person name="Zhang X."/>
            <person name="Ramsay L.D."/>
            <person name="Iwata A."/>
            <person name="Wang Y."/>
            <person name="Nelson W."/>
            <person name="Farmer A.D."/>
            <person name="Gaur P.M."/>
            <person name="Soderlund C."/>
            <person name="Penmetsa R.V."/>
            <person name="Xu C."/>
            <person name="Bharti A.K."/>
            <person name="He W."/>
            <person name="Winter P."/>
            <person name="Zhao S."/>
            <person name="Hane J.K."/>
            <person name="Carrasquilla-Garcia N."/>
            <person name="Condie J.A."/>
            <person name="Upadhyaya H.D."/>
            <person name="Luo M.C."/>
            <person name="Thudi M."/>
            <person name="Gowda C.L."/>
            <person name="Singh N.P."/>
            <person name="Lichtenzveig J."/>
            <person name="Gali K.K."/>
            <person name="Rubio J."/>
            <person name="Nadarajan N."/>
            <person name="Dolezel J."/>
            <person name="Bansal K.C."/>
            <person name="Xu X."/>
            <person name="Edwards D."/>
            <person name="Zhang G."/>
            <person name="Kahl G."/>
            <person name="Gil J."/>
            <person name="Singh K.B."/>
            <person name="Datta S.K."/>
            <person name="Jackson S.A."/>
            <person name="Wang J."/>
            <person name="Cook D.R."/>
        </authorList>
    </citation>
    <scope>NUCLEOTIDE SEQUENCE [LARGE SCALE GENOMIC DNA]</scope>
    <source>
        <strain evidence="2">cv. CDC Frontier</strain>
    </source>
</reference>
<keyword evidence="2" id="KW-1185">Reference proteome</keyword>
<sequence length="117" mass="13109">MEIEEHTQGQIFIGFPLGLALLVTLLFFICSFFCCCLHWNKLQSLLQSFGIIVINPQNHIQANFASSNHKPGFPVLMMKQNHCQSLPVLMPGDTVPKFIALACPCKSPKDEKITIHV</sequence>
<dbReference type="eggNOG" id="ENOG502ST56">
    <property type="taxonomic scope" value="Eukaryota"/>
</dbReference>
<keyword evidence="1" id="KW-0472">Membrane</keyword>
<accession>A0A1S2Y8I7</accession>
<dbReference type="PANTHER" id="PTHR34291:SF7">
    <property type="entry name" value="PROTEIN, PUTATIVE-RELATED"/>
    <property type="match status" value="1"/>
</dbReference>
<dbReference type="PaxDb" id="3827-XP_004501061.1"/>
<evidence type="ECO:0000313" key="3">
    <source>
        <dbReference type="RefSeq" id="XP_004501061.1"/>
    </source>
</evidence>
<dbReference type="RefSeq" id="XP_004501061.1">
    <property type="nucleotide sequence ID" value="XM_004501004.3"/>
</dbReference>
<evidence type="ECO:0000313" key="2">
    <source>
        <dbReference type="Proteomes" id="UP000087171"/>
    </source>
</evidence>
<name>A0A1S2Y8I7_CICAR</name>
<dbReference type="Proteomes" id="UP000087171">
    <property type="component" value="Chromosome Ca5"/>
</dbReference>
<dbReference type="AlphaFoldDB" id="A0A1S2Y8I7"/>
<dbReference type="InterPro" id="IPR037699">
    <property type="entry name" value="At5g65660-like"/>
</dbReference>
<keyword evidence="1" id="KW-0812">Transmembrane</keyword>
<dbReference type="PANTHER" id="PTHR34291">
    <property type="entry name" value="HYDROXYPROLINE-RICH GLYCOPROTEIN FAMILY PROTEIN"/>
    <property type="match status" value="1"/>
</dbReference>